<name>K6ZRV4_9ALTE</name>
<evidence type="ECO:0000313" key="2">
    <source>
        <dbReference type="Proteomes" id="UP000006322"/>
    </source>
</evidence>
<evidence type="ECO:0000313" key="1">
    <source>
        <dbReference type="EMBL" id="GAC31573.1"/>
    </source>
</evidence>
<gene>
    <name evidence="1" type="ORF">GPLA_0657</name>
</gene>
<accession>K6ZRV4</accession>
<comment type="caution">
    <text evidence="1">The sequence shown here is derived from an EMBL/GenBank/DDBJ whole genome shotgun (WGS) entry which is preliminary data.</text>
</comment>
<sequence length="368" mass="41170">MDKQVFAIRTATLLGAFLLFMSTYLSAKSYVPTSSDTVVSKWTVVTSSDSPREKVASLLAQANMPGLASRFYGQASALTEQLLNASPKDRQLLFYKARIAQHYHRFDEALVLLNDILSYQPNHASALLLKANILLVQGNLTQAKRTCLQLLGVTELWISGACALEVNAQEGKASNSAEVSYTQLQNLTQHKSANSNVKIEQQLWLSQILAELAAKQGLYDIALEHLAAFDLTQVPVSYLVLWADIQLANDSAQQVMSTLGPIVEQADSFDDALLLRLALAEQQISQQTRLWAQRLTQRINVRLQRQDTAHAADIARYYLDISPDRKKALFWAKINWQHARLDADQRLLERAMNVQYNTQDDPQQPAGM</sequence>
<protein>
    <submittedName>
        <fullName evidence="1">Uncharacterized protein</fullName>
    </submittedName>
</protein>
<keyword evidence="2" id="KW-1185">Reference proteome</keyword>
<dbReference type="SUPFAM" id="SSF48452">
    <property type="entry name" value="TPR-like"/>
    <property type="match status" value="1"/>
</dbReference>
<reference evidence="2" key="1">
    <citation type="journal article" date="2014" name="Environ. Microbiol.">
        <title>Comparative genomics of the marine bacterial genus Glaciecola reveals the high degree of genomic diversity and genomic characteristic for cold adaptation.</title>
        <authorList>
            <person name="Qin Q.L."/>
            <person name="Xie B.B."/>
            <person name="Yu Y."/>
            <person name="Shu Y.L."/>
            <person name="Rong J.C."/>
            <person name="Zhang Y.J."/>
            <person name="Zhao D.L."/>
            <person name="Chen X.L."/>
            <person name="Zhang X.Y."/>
            <person name="Chen B."/>
            <person name="Zhou B.C."/>
            <person name="Zhang Y.Z."/>
        </authorList>
    </citation>
    <scope>NUCLEOTIDE SEQUENCE [LARGE SCALE GENOMIC DNA]</scope>
    <source>
        <strain evidence="2">LMG 21857</strain>
    </source>
</reference>
<organism evidence="1 2">
    <name type="scientific">Paraglaciecola polaris LMG 21857</name>
    <dbReference type="NCBI Taxonomy" id="1129793"/>
    <lineage>
        <taxon>Bacteria</taxon>
        <taxon>Pseudomonadati</taxon>
        <taxon>Pseudomonadota</taxon>
        <taxon>Gammaproteobacteria</taxon>
        <taxon>Alteromonadales</taxon>
        <taxon>Alteromonadaceae</taxon>
        <taxon>Paraglaciecola</taxon>
    </lineage>
</organism>
<dbReference type="AlphaFoldDB" id="K6ZRV4"/>
<dbReference type="OrthoDB" id="5761728at2"/>
<dbReference type="Gene3D" id="1.25.40.10">
    <property type="entry name" value="Tetratricopeptide repeat domain"/>
    <property type="match status" value="1"/>
</dbReference>
<proteinExistence type="predicted"/>
<dbReference type="EMBL" id="BAER01000017">
    <property type="protein sequence ID" value="GAC31573.1"/>
    <property type="molecule type" value="Genomic_DNA"/>
</dbReference>
<dbReference type="RefSeq" id="WP_007103377.1">
    <property type="nucleotide sequence ID" value="NZ_BAER01000017.1"/>
</dbReference>
<dbReference type="InterPro" id="IPR011990">
    <property type="entry name" value="TPR-like_helical_dom_sf"/>
</dbReference>
<dbReference type="STRING" id="1129793.GPLA_0657"/>
<dbReference type="Pfam" id="PF14559">
    <property type="entry name" value="TPR_19"/>
    <property type="match status" value="1"/>
</dbReference>
<dbReference type="Proteomes" id="UP000006322">
    <property type="component" value="Unassembled WGS sequence"/>
</dbReference>